<feature type="compositionally biased region" description="Polar residues" evidence="1">
    <location>
        <begin position="38"/>
        <end position="61"/>
    </location>
</feature>
<evidence type="ECO:0000256" key="2">
    <source>
        <dbReference type="SAM" id="SignalP"/>
    </source>
</evidence>
<feature type="signal peptide" evidence="2">
    <location>
        <begin position="1"/>
        <end position="15"/>
    </location>
</feature>
<reference evidence="3" key="1">
    <citation type="submission" date="2024-06" db="EMBL/GenBank/DDBJ databases">
        <authorList>
            <person name="Liu X."/>
            <person name="Lenzi L."/>
            <person name="Haldenby T S."/>
            <person name="Uol C."/>
        </authorList>
    </citation>
    <scope>NUCLEOTIDE SEQUENCE</scope>
</reference>
<evidence type="ECO:0000313" key="4">
    <source>
        <dbReference type="Proteomes" id="UP001497525"/>
    </source>
</evidence>
<organism evidence="3 4">
    <name type="scientific">Calicophoron daubneyi</name>
    <name type="common">Rumen fluke</name>
    <name type="synonym">Paramphistomum daubneyi</name>
    <dbReference type="NCBI Taxonomy" id="300641"/>
    <lineage>
        <taxon>Eukaryota</taxon>
        <taxon>Metazoa</taxon>
        <taxon>Spiralia</taxon>
        <taxon>Lophotrochozoa</taxon>
        <taxon>Platyhelminthes</taxon>
        <taxon>Trematoda</taxon>
        <taxon>Digenea</taxon>
        <taxon>Plagiorchiida</taxon>
        <taxon>Pronocephalata</taxon>
        <taxon>Paramphistomoidea</taxon>
        <taxon>Paramphistomidae</taxon>
        <taxon>Calicophoron</taxon>
    </lineage>
</organism>
<comment type="caution">
    <text evidence="3">The sequence shown here is derived from an EMBL/GenBank/DDBJ whole genome shotgun (WGS) entry which is preliminary data.</text>
</comment>
<evidence type="ECO:0000256" key="1">
    <source>
        <dbReference type="SAM" id="MobiDB-lite"/>
    </source>
</evidence>
<accession>A0AAV2T5U7</accession>
<dbReference type="AlphaFoldDB" id="A0AAV2T5U7"/>
<sequence length="61" mass="6347">MGVFLLPLSVSSAVGMKCIDIAGVPLLLVFIRGPTHVGHSNNQRELGSISKVSGTASKIDQ</sequence>
<feature type="region of interest" description="Disordered" evidence="1">
    <location>
        <begin position="37"/>
        <end position="61"/>
    </location>
</feature>
<evidence type="ECO:0000313" key="3">
    <source>
        <dbReference type="EMBL" id="CAL5132504.1"/>
    </source>
</evidence>
<dbReference type="EMBL" id="CAXLJL010000125">
    <property type="protein sequence ID" value="CAL5132504.1"/>
    <property type="molecule type" value="Genomic_DNA"/>
</dbReference>
<proteinExistence type="predicted"/>
<feature type="chain" id="PRO_5043539523" evidence="2">
    <location>
        <begin position="16"/>
        <end position="61"/>
    </location>
</feature>
<gene>
    <name evidence="3" type="ORF">CDAUBV1_LOCUS5356</name>
</gene>
<dbReference type="Proteomes" id="UP001497525">
    <property type="component" value="Unassembled WGS sequence"/>
</dbReference>
<protein>
    <submittedName>
        <fullName evidence="3">Uncharacterized protein</fullName>
    </submittedName>
</protein>
<keyword evidence="2" id="KW-0732">Signal</keyword>
<name>A0AAV2T5U7_CALDB</name>